<dbReference type="GO" id="GO:0005096">
    <property type="term" value="F:GTPase activator activity"/>
    <property type="evidence" value="ECO:0007669"/>
    <property type="project" value="InterPro"/>
</dbReference>
<dbReference type="HOGENOM" id="CLU_928322_0_0_1"/>
<evidence type="ECO:0000313" key="4">
    <source>
        <dbReference type="EMBL" id="EFX64574.1"/>
    </source>
</evidence>
<proteinExistence type="predicted"/>
<keyword evidence="2" id="KW-0732">Signal</keyword>
<dbReference type="eggNOG" id="KOG1943">
    <property type="taxonomic scope" value="Eukaryota"/>
</dbReference>
<reference evidence="4 5" key="1">
    <citation type="journal article" date="2011" name="Science">
        <title>The ecoresponsive genome of Daphnia pulex.</title>
        <authorList>
            <person name="Colbourne J.K."/>
            <person name="Pfrender M.E."/>
            <person name="Gilbert D."/>
            <person name="Thomas W.K."/>
            <person name="Tucker A."/>
            <person name="Oakley T.H."/>
            <person name="Tokishita S."/>
            <person name="Aerts A."/>
            <person name="Arnold G.J."/>
            <person name="Basu M.K."/>
            <person name="Bauer D.J."/>
            <person name="Caceres C.E."/>
            <person name="Carmel L."/>
            <person name="Casola C."/>
            <person name="Choi J.H."/>
            <person name="Detter J.C."/>
            <person name="Dong Q."/>
            <person name="Dusheyko S."/>
            <person name="Eads B.D."/>
            <person name="Frohlich T."/>
            <person name="Geiler-Samerotte K.A."/>
            <person name="Gerlach D."/>
            <person name="Hatcher P."/>
            <person name="Jogdeo S."/>
            <person name="Krijgsveld J."/>
            <person name="Kriventseva E.V."/>
            <person name="Kultz D."/>
            <person name="Laforsch C."/>
            <person name="Lindquist E."/>
            <person name="Lopez J."/>
            <person name="Manak J.R."/>
            <person name="Muller J."/>
            <person name="Pangilinan J."/>
            <person name="Patwardhan R.P."/>
            <person name="Pitluck S."/>
            <person name="Pritham E.J."/>
            <person name="Rechtsteiner A."/>
            <person name="Rho M."/>
            <person name="Rogozin I.B."/>
            <person name="Sakarya O."/>
            <person name="Salamov A."/>
            <person name="Schaack S."/>
            <person name="Shapiro H."/>
            <person name="Shiga Y."/>
            <person name="Skalitzky C."/>
            <person name="Smith Z."/>
            <person name="Souvorov A."/>
            <person name="Sung W."/>
            <person name="Tang Z."/>
            <person name="Tsuchiya D."/>
            <person name="Tu H."/>
            <person name="Vos H."/>
            <person name="Wang M."/>
            <person name="Wolf Y.I."/>
            <person name="Yamagata H."/>
            <person name="Yamada T."/>
            <person name="Ye Y."/>
            <person name="Shaw J.R."/>
            <person name="Andrews J."/>
            <person name="Crease T.J."/>
            <person name="Tang H."/>
            <person name="Lucas S.M."/>
            <person name="Robertson H.M."/>
            <person name="Bork P."/>
            <person name="Koonin E.V."/>
            <person name="Zdobnov E.M."/>
            <person name="Grigoriev I.V."/>
            <person name="Lynch M."/>
            <person name="Boore J.L."/>
        </authorList>
    </citation>
    <scope>NUCLEOTIDE SEQUENCE [LARGE SCALE GENOMIC DNA]</scope>
</reference>
<dbReference type="AlphaFoldDB" id="E9HUK4"/>
<dbReference type="GO" id="GO:0007023">
    <property type="term" value="P:post-chaperonin tubulin folding pathway"/>
    <property type="evidence" value="ECO:0007669"/>
    <property type="project" value="InterPro"/>
</dbReference>
<dbReference type="InterPro" id="IPR016024">
    <property type="entry name" value="ARM-type_fold"/>
</dbReference>
<dbReference type="InterPro" id="IPR033162">
    <property type="entry name" value="TBCD"/>
</dbReference>
<gene>
    <name evidence="4" type="ORF">DAPPUDRAFT_266158</name>
</gene>
<dbReference type="PANTHER" id="PTHR12658">
    <property type="entry name" value="BETA-TUBULIN COFACTOR D"/>
    <property type="match status" value="1"/>
</dbReference>
<dbReference type="InParanoid" id="E9HUK4"/>
<sequence length="300" mass="33239">MGHSSSNMELHWLIEVSVMGLLLTVTTSQKYPQPKSTSYPNERAPLANRYNFDRPTMTTDDDYLPVAAIEPVYGTNSPGGNYNQYPNPAGGSDNDSTKYPAKDYHVPLSYCPEVGGLESHCRPAKDCAVWYNIVRTIPGTSCTLENGQGGQGICCPNMPYNGLIFLKPRVASWRYQWGSRSLAANLQQSQPVETKAAISVNDEDDDDYDVPEEIEEVLNEILQALRDKNPKGIGRLTSRLSKNFADQVIESIMELFSLWESDMAWHGGCLALAELARHGLLLLQRLSSVFAFYGAGHAVR</sequence>
<evidence type="ECO:0000256" key="1">
    <source>
        <dbReference type="SAM" id="MobiDB-lite"/>
    </source>
</evidence>
<dbReference type="Proteomes" id="UP000000305">
    <property type="component" value="Unassembled WGS sequence"/>
</dbReference>
<feature type="region of interest" description="Disordered" evidence="1">
    <location>
        <begin position="75"/>
        <end position="97"/>
    </location>
</feature>
<name>E9HUK4_DAPPU</name>
<dbReference type="GO" id="GO:0007021">
    <property type="term" value="P:tubulin complex assembly"/>
    <property type="evidence" value="ECO:0007669"/>
    <property type="project" value="InterPro"/>
</dbReference>
<dbReference type="EMBL" id="GL732812">
    <property type="protein sequence ID" value="EFX64574.1"/>
    <property type="molecule type" value="Genomic_DNA"/>
</dbReference>
<evidence type="ECO:0000259" key="3">
    <source>
        <dbReference type="Pfam" id="PF25767"/>
    </source>
</evidence>
<feature type="signal peptide" evidence="2">
    <location>
        <begin position="1"/>
        <end position="28"/>
    </location>
</feature>
<dbReference type="GO" id="GO:0048487">
    <property type="term" value="F:beta-tubulin binding"/>
    <property type="evidence" value="ECO:0007669"/>
    <property type="project" value="InterPro"/>
</dbReference>
<feature type="domain" description="Tubulin-folding cofactor D ARM repeats" evidence="3">
    <location>
        <begin position="162"/>
        <end position="291"/>
    </location>
</feature>
<feature type="chain" id="PRO_5003241985" description="Tubulin-folding cofactor D ARM repeats domain-containing protein" evidence="2">
    <location>
        <begin position="29"/>
        <end position="300"/>
    </location>
</feature>
<keyword evidence="5" id="KW-1185">Reference proteome</keyword>
<protein>
    <recommendedName>
        <fullName evidence="3">Tubulin-folding cofactor D ARM repeats domain-containing protein</fullName>
    </recommendedName>
</protein>
<dbReference type="InterPro" id="IPR058033">
    <property type="entry name" value="ARM_TBCD_2nd"/>
</dbReference>
<dbReference type="Pfam" id="PF25767">
    <property type="entry name" value="ARM_TBCD_2nd"/>
    <property type="match status" value="1"/>
</dbReference>
<accession>E9HUK4</accession>
<dbReference type="SUPFAM" id="SSF48371">
    <property type="entry name" value="ARM repeat"/>
    <property type="match status" value="1"/>
</dbReference>
<dbReference type="OrthoDB" id="10253476at2759"/>
<dbReference type="PANTHER" id="PTHR12658:SF0">
    <property type="entry name" value="TUBULIN-SPECIFIC CHAPERONE D"/>
    <property type="match status" value="1"/>
</dbReference>
<organism evidence="4 5">
    <name type="scientific">Daphnia pulex</name>
    <name type="common">Water flea</name>
    <dbReference type="NCBI Taxonomy" id="6669"/>
    <lineage>
        <taxon>Eukaryota</taxon>
        <taxon>Metazoa</taxon>
        <taxon>Ecdysozoa</taxon>
        <taxon>Arthropoda</taxon>
        <taxon>Crustacea</taxon>
        <taxon>Branchiopoda</taxon>
        <taxon>Diplostraca</taxon>
        <taxon>Cladocera</taxon>
        <taxon>Anomopoda</taxon>
        <taxon>Daphniidae</taxon>
        <taxon>Daphnia</taxon>
    </lineage>
</organism>
<dbReference type="KEGG" id="dpx:DAPPUDRAFT_266158"/>
<evidence type="ECO:0000256" key="2">
    <source>
        <dbReference type="SAM" id="SignalP"/>
    </source>
</evidence>
<feature type="compositionally biased region" description="Polar residues" evidence="1">
    <location>
        <begin position="75"/>
        <end position="86"/>
    </location>
</feature>
<evidence type="ECO:0000313" key="5">
    <source>
        <dbReference type="Proteomes" id="UP000000305"/>
    </source>
</evidence>